<feature type="transmembrane region" description="Helical" evidence="5">
    <location>
        <begin position="6"/>
        <end position="31"/>
    </location>
</feature>
<evidence type="ECO:0000256" key="3">
    <source>
        <dbReference type="ARBA" id="ARBA00023157"/>
    </source>
</evidence>
<keyword evidence="5" id="KW-0472">Membrane</keyword>
<keyword evidence="5" id="KW-1133">Transmembrane helix</keyword>
<gene>
    <name evidence="7" type="ORF">WR25_09051</name>
</gene>
<dbReference type="PANTHER" id="PTHR37456:SF3">
    <property type="entry name" value="COLLAGEN ALPHA-1(XXV) CHAIN"/>
    <property type="match status" value="1"/>
</dbReference>
<dbReference type="OrthoDB" id="5855503at2759"/>
<dbReference type="Pfam" id="PF01391">
    <property type="entry name" value="Collagen"/>
    <property type="match status" value="1"/>
</dbReference>
<evidence type="ECO:0000256" key="5">
    <source>
        <dbReference type="SAM" id="Phobius"/>
    </source>
</evidence>
<evidence type="ECO:0000256" key="4">
    <source>
        <dbReference type="SAM" id="MobiDB-lite"/>
    </source>
</evidence>
<dbReference type="GO" id="GO:0042302">
    <property type="term" value="F:structural constituent of cuticle"/>
    <property type="evidence" value="ECO:0007669"/>
    <property type="project" value="InterPro"/>
</dbReference>
<dbReference type="Proteomes" id="UP000218231">
    <property type="component" value="Unassembled WGS sequence"/>
</dbReference>
<dbReference type="SMART" id="SM01088">
    <property type="entry name" value="Col_cuticle_N"/>
    <property type="match status" value="1"/>
</dbReference>
<keyword evidence="8" id="KW-1185">Reference proteome</keyword>
<dbReference type="STRING" id="2018661.A0A2A2K6L9"/>
<keyword evidence="3" id="KW-1015">Disulfide bond</keyword>
<dbReference type="InterPro" id="IPR002486">
    <property type="entry name" value="Col_cuticle_N"/>
</dbReference>
<organism evidence="7 8">
    <name type="scientific">Diploscapter pachys</name>
    <dbReference type="NCBI Taxonomy" id="2018661"/>
    <lineage>
        <taxon>Eukaryota</taxon>
        <taxon>Metazoa</taxon>
        <taxon>Ecdysozoa</taxon>
        <taxon>Nematoda</taxon>
        <taxon>Chromadorea</taxon>
        <taxon>Rhabditida</taxon>
        <taxon>Rhabditina</taxon>
        <taxon>Rhabditomorpha</taxon>
        <taxon>Rhabditoidea</taxon>
        <taxon>Rhabditidae</taxon>
        <taxon>Diploscapter</taxon>
    </lineage>
</organism>
<keyword evidence="5" id="KW-0812">Transmembrane</keyword>
<accession>A0A2A2K6L9</accession>
<evidence type="ECO:0000313" key="7">
    <source>
        <dbReference type="EMBL" id="PAV69449.1"/>
    </source>
</evidence>
<dbReference type="InterPro" id="IPR050938">
    <property type="entry name" value="Collagen_Structural_Proteins"/>
</dbReference>
<dbReference type="AlphaFoldDB" id="A0A2A2K6L9"/>
<protein>
    <recommendedName>
        <fullName evidence="6">Nematode cuticle collagen N-terminal domain-containing protein</fullName>
    </recommendedName>
</protein>
<keyword evidence="2" id="KW-0677">Repeat</keyword>
<evidence type="ECO:0000313" key="8">
    <source>
        <dbReference type="Proteomes" id="UP000218231"/>
    </source>
</evidence>
<evidence type="ECO:0000256" key="1">
    <source>
        <dbReference type="ARBA" id="ARBA00011518"/>
    </source>
</evidence>
<feature type="domain" description="Nematode cuticle collagen N-terminal" evidence="6">
    <location>
        <begin position="7"/>
        <end position="59"/>
    </location>
</feature>
<sequence>MKDPGAVATFIAIGVSLTMMFVCGIFSASIFTDIDEFHDKSFAELERLKALTDVAWTEVMAFNRRKTNQEKTEMFDTIFRQKRNNQLPDYCNAIGYELEMMEEEMVDCIHCPAGPPGPKGDRGLPGPTGERGLQGEQGMRGRDGMDGVEGPRGNPGDYGPQGEQGPPG</sequence>
<comment type="caution">
    <text evidence="7">The sequence shown here is derived from an EMBL/GenBank/DDBJ whole genome shotgun (WGS) entry which is preliminary data.</text>
</comment>
<comment type="subunit">
    <text evidence="1">Collagen polypeptide chains are complexed within the cuticle by disulfide bonds and other types of covalent cross-links.</text>
</comment>
<dbReference type="Pfam" id="PF01484">
    <property type="entry name" value="Col_cuticle_N"/>
    <property type="match status" value="1"/>
</dbReference>
<dbReference type="EMBL" id="LIAE01009504">
    <property type="protein sequence ID" value="PAV69449.1"/>
    <property type="molecule type" value="Genomic_DNA"/>
</dbReference>
<reference evidence="7 8" key="1">
    <citation type="journal article" date="2017" name="Curr. Biol.">
        <title>Genome architecture and evolution of a unichromosomal asexual nematode.</title>
        <authorList>
            <person name="Fradin H."/>
            <person name="Zegar C."/>
            <person name="Gutwein M."/>
            <person name="Lucas J."/>
            <person name="Kovtun M."/>
            <person name="Corcoran D."/>
            <person name="Baugh L.R."/>
            <person name="Kiontke K."/>
            <person name="Gunsalus K."/>
            <person name="Fitch D.H."/>
            <person name="Piano F."/>
        </authorList>
    </citation>
    <scope>NUCLEOTIDE SEQUENCE [LARGE SCALE GENOMIC DNA]</scope>
    <source>
        <strain evidence="7">PF1309</strain>
    </source>
</reference>
<proteinExistence type="predicted"/>
<dbReference type="PANTHER" id="PTHR37456">
    <property type="entry name" value="SI:CH211-266K2.1"/>
    <property type="match status" value="1"/>
</dbReference>
<feature type="region of interest" description="Disordered" evidence="4">
    <location>
        <begin position="117"/>
        <end position="168"/>
    </location>
</feature>
<dbReference type="InterPro" id="IPR008160">
    <property type="entry name" value="Collagen"/>
</dbReference>
<evidence type="ECO:0000259" key="6">
    <source>
        <dbReference type="SMART" id="SM01088"/>
    </source>
</evidence>
<evidence type="ECO:0000256" key="2">
    <source>
        <dbReference type="ARBA" id="ARBA00022737"/>
    </source>
</evidence>
<name>A0A2A2K6L9_9BILA</name>